<dbReference type="SUPFAM" id="SSF56112">
    <property type="entry name" value="Protein kinase-like (PK-like)"/>
    <property type="match status" value="1"/>
</dbReference>
<dbReference type="PANTHER" id="PTHR43671">
    <property type="entry name" value="SERINE/THREONINE-PROTEIN KINASE NEK"/>
    <property type="match status" value="1"/>
</dbReference>
<dbReference type="PROSITE" id="PS50011">
    <property type="entry name" value="PROTEIN_KINASE_DOM"/>
    <property type="match status" value="1"/>
</dbReference>
<feature type="compositionally biased region" description="Basic and acidic residues" evidence="6">
    <location>
        <begin position="382"/>
        <end position="392"/>
    </location>
</feature>
<dbReference type="GO" id="GO:0004674">
    <property type="term" value="F:protein serine/threonine kinase activity"/>
    <property type="evidence" value="ECO:0007669"/>
    <property type="project" value="UniProtKB-EC"/>
</dbReference>
<feature type="compositionally biased region" description="Low complexity" evidence="6">
    <location>
        <begin position="121"/>
        <end position="132"/>
    </location>
</feature>
<dbReference type="Pfam" id="PF00069">
    <property type="entry name" value="Pkinase"/>
    <property type="match status" value="1"/>
</dbReference>
<evidence type="ECO:0000256" key="1">
    <source>
        <dbReference type="ARBA" id="ARBA00012513"/>
    </source>
</evidence>
<keyword evidence="2" id="KW-0808">Transferase</keyword>
<name>A0A7S0F3Q2_9CRYP</name>
<evidence type="ECO:0000256" key="5">
    <source>
        <dbReference type="ARBA" id="ARBA00022840"/>
    </source>
</evidence>
<proteinExistence type="predicted"/>
<protein>
    <recommendedName>
        <fullName evidence="1">non-specific serine/threonine protein kinase</fullName>
        <ecNumber evidence="1">2.7.11.1</ecNumber>
    </recommendedName>
</protein>
<feature type="region of interest" description="Disordered" evidence="6">
    <location>
        <begin position="268"/>
        <end position="364"/>
    </location>
</feature>
<dbReference type="InterPro" id="IPR000719">
    <property type="entry name" value="Prot_kinase_dom"/>
</dbReference>
<evidence type="ECO:0000256" key="6">
    <source>
        <dbReference type="SAM" id="MobiDB-lite"/>
    </source>
</evidence>
<evidence type="ECO:0000313" key="8">
    <source>
        <dbReference type="EMBL" id="CAD8503077.1"/>
    </source>
</evidence>
<dbReference type="Gene3D" id="1.10.510.10">
    <property type="entry name" value="Transferase(Phosphotransferase) domain 1"/>
    <property type="match status" value="1"/>
</dbReference>
<dbReference type="AlphaFoldDB" id="A0A7S0F3Q2"/>
<evidence type="ECO:0000256" key="4">
    <source>
        <dbReference type="ARBA" id="ARBA00022777"/>
    </source>
</evidence>
<dbReference type="EC" id="2.7.11.1" evidence="1"/>
<evidence type="ECO:0000259" key="7">
    <source>
        <dbReference type="PROSITE" id="PS50011"/>
    </source>
</evidence>
<dbReference type="EMBL" id="HBEO01030640">
    <property type="protein sequence ID" value="CAD8503077.1"/>
    <property type="molecule type" value="Transcribed_RNA"/>
</dbReference>
<feature type="compositionally biased region" description="Basic and acidic residues" evidence="6">
    <location>
        <begin position="268"/>
        <end position="290"/>
    </location>
</feature>
<feature type="compositionally biased region" description="Basic and acidic residues" evidence="6">
    <location>
        <begin position="302"/>
        <end position="314"/>
    </location>
</feature>
<evidence type="ECO:0000256" key="3">
    <source>
        <dbReference type="ARBA" id="ARBA00022741"/>
    </source>
</evidence>
<dbReference type="PANTHER" id="PTHR43671:SF13">
    <property type="entry name" value="SERINE_THREONINE-PROTEIN KINASE NEK2"/>
    <property type="match status" value="1"/>
</dbReference>
<sequence length="782" mass="84955">MRTSRVGTPAYLAPEMLQREGTGEPVDIWGLGCVALELVTLSFLTDRKGMLGVEVLSTPLDAGRLPHRFSPSLRRCIVSMLCSDPGQRPTATEVLETCQTSTPLEPLSGAYKARQDRAIAKARTGAAPTAGRGEPRPDSSQDDSQSESKSSQDDWSASILGLADSLLNKGLAGLMNSQSFSDSHKGDGESTSRSSSQTDRRDGESSDSQSNQRRARQEPNPNQPDLGVARGKCGECGQTVWTSQNRMKGSDGTYYHETCVLRKQEQAEAARRERARPEVEQPSPDKRDCSIDDELDPAIEELEARHGRVGKKDGNGTFMYFDSPGHQRPASNLESEPSAPPIDAGYGESPWAQPPDPTAPSWREDLGGVQAMIPEAPAEIERAQRAAAERAKLAVNASPHGGHRRAPANVAVRRTNSSDSSGSSGPPSPNNHGVEYGLPVQVSALPGTAVNEKWIVCSASAVNMRAEPSLKSQILGQKNHGDMVQARKRIEGNGGWIQLAEQIDRKDVWMRIADGRRVLLSRVQAVASEEAVPSSFNVRGKWWLVVCPQGCNVRDEPNLKSVTISSRSYGDVLEAAECKGEGGGWIRISLPGITRSSGWVRASDSGKAILRCMDGQWKSVNDKYAVVAKTVEVRTGPSFASRGVSKKLAGEIVDVSAIYQYEGHPWMRLKEAAQTPQGPSYGWIPAGNGGEVSLRRFVLQNMDEMWQVVDQEPVKVRAGPSVNATKLDTKSSMTVMRVIGQVDFDGGWLKVKGAGAWPEGWMRRTNGRNRQFLRRIETGLLT</sequence>
<feature type="compositionally biased region" description="Low complexity" evidence="6">
    <location>
        <begin position="417"/>
        <end position="433"/>
    </location>
</feature>
<feature type="compositionally biased region" description="Low complexity" evidence="6">
    <location>
        <begin position="147"/>
        <end position="156"/>
    </location>
</feature>
<reference evidence="8" key="1">
    <citation type="submission" date="2021-01" db="EMBL/GenBank/DDBJ databases">
        <authorList>
            <person name="Corre E."/>
            <person name="Pelletier E."/>
            <person name="Niang G."/>
            <person name="Scheremetjew M."/>
            <person name="Finn R."/>
            <person name="Kale V."/>
            <person name="Holt S."/>
            <person name="Cochrane G."/>
            <person name="Meng A."/>
            <person name="Brown T."/>
            <person name="Cohen L."/>
        </authorList>
    </citation>
    <scope>NUCLEOTIDE SEQUENCE</scope>
    <source>
        <strain evidence="8">CCMP325</strain>
    </source>
</reference>
<evidence type="ECO:0000256" key="2">
    <source>
        <dbReference type="ARBA" id="ARBA00022679"/>
    </source>
</evidence>
<keyword evidence="3" id="KW-0547">Nucleotide-binding</keyword>
<gene>
    <name evidence="8" type="ORF">HPHI1048_LOCUS20776</name>
</gene>
<feature type="region of interest" description="Disordered" evidence="6">
    <location>
        <begin position="178"/>
        <end position="231"/>
    </location>
</feature>
<dbReference type="InterPro" id="IPR050660">
    <property type="entry name" value="NEK_Ser/Thr_kinase"/>
</dbReference>
<feature type="domain" description="Protein kinase" evidence="7">
    <location>
        <begin position="1"/>
        <end position="108"/>
    </location>
</feature>
<organism evidence="8">
    <name type="scientific">Hanusia phi</name>
    <dbReference type="NCBI Taxonomy" id="3032"/>
    <lineage>
        <taxon>Eukaryota</taxon>
        <taxon>Cryptophyceae</taxon>
        <taxon>Pyrenomonadales</taxon>
        <taxon>Geminigeraceae</taxon>
        <taxon>Hanusia</taxon>
    </lineage>
</organism>
<dbReference type="InterPro" id="IPR011009">
    <property type="entry name" value="Kinase-like_dom_sf"/>
</dbReference>
<feature type="compositionally biased region" description="Acidic residues" evidence="6">
    <location>
        <begin position="291"/>
        <end position="301"/>
    </location>
</feature>
<dbReference type="GO" id="GO:0005524">
    <property type="term" value="F:ATP binding"/>
    <property type="evidence" value="ECO:0007669"/>
    <property type="project" value="UniProtKB-KW"/>
</dbReference>
<feature type="region of interest" description="Disordered" evidence="6">
    <location>
        <begin position="382"/>
        <end position="436"/>
    </location>
</feature>
<dbReference type="Gene3D" id="2.30.30.40">
    <property type="entry name" value="SH3 Domains"/>
    <property type="match status" value="2"/>
</dbReference>
<accession>A0A7S0F3Q2</accession>
<keyword evidence="5" id="KW-0067">ATP-binding</keyword>
<feature type="region of interest" description="Disordered" evidence="6">
    <location>
        <begin position="117"/>
        <end position="156"/>
    </location>
</feature>
<keyword evidence="4" id="KW-0418">Kinase</keyword>